<accession>A0A0R1WS09</accession>
<keyword evidence="2" id="KW-1185">Reference proteome</keyword>
<evidence type="ECO:0000313" key="2">
    <source>
        <dbReference type="Proteomes" id="UP000051054"/>
    </source>
</evidence>
<evidence type="ECO:0000313" key="1">
    <source>
        <dbReference type="EMBL" id="KRM20213.1"/>
    </source>
</evidence>
<organism evidence="1 2">
    <name type="scientific">Ligilactobacillus hayakitensis DSM 18933 = JCM 14209</name>
    <dbReference type="NCBI Taxonomy" id="1423755"/>
    <lineage>
        <taxon>Bacteria</taxon>
        <taxon>Bacillati</taxon>
        <taxon>Bacillota</taxon>
        <taxon>Bacilli</taxon>
        <taxon>Lactobacillales</taxon>
        <taxon>Lactobacillaceae</taxon>
        <taxon>Ligilactobacillus</taxon>
    </lineage>
</organism>
<dbReference type="EMBL" id="AZGD01000009">
    <property type="protein sequence ID" value="KRM20213.1"/>
    <property type="molecule type" value="Genomic_DNA"/>
</dbReference>
<gene>
    <name evidence="1" type="ORF">FC40_GL000314</name>
</gene>
<dbReference type="AlphaFoldDB" id="A0A0R1WS09"/>
<name>A0A0R1WS09_9LACO</name>
<proteinExistence type="predicted"/>
<dbReference type="RefSeq" id="WP_025022915.1">
    <property type="nucleotide sequence ID" value="NZ_AZGD01000009.1"/>
</dbReference>
<reference evidence="1 2" key="1">
    <citation type="journal article" date="2015" name="Genome Announc.">
        <title>Expanding the biotechnology potential of lactobacilli through comparative genomics of 213 strains and associated genera.</title>
        <authorList>
            <person name="Sun Z."/>
            <person name="Harris H.M."/>
            <person name="McCann A."/>
            <person name="Guo C."/>
            <person name="Argimon S."/>
            <person name="Zhang W."/>
            <person name="Yang X."/>
            <person name="Jeffery I.B."/>
            <person name="Cooney J.C."/>
            <person name="Kagawa T.F."/>
            <person name="Liu W."/>
            <person name="Song Y."/>
            <person name="Salvetti E."/>
            <person name="Wrobel A."/>
            <person name="Rasinkangas P."/>
            <person name="Parkhill J."/>
            <person name="Rea M.C."/>
            <person name="O'Sullivan O."/>
            <person name="Ritari J."/>
            <person name="Douillard F.P."/>
            <person name="Paul Ross R."/>
            <person name="Yang R."/>
            <person name="Briner A.E."/>
            <person name="Felis G.E."/>
            <person name="de Vos W.M."/>
            <person name="Barrangou R."/>
            <person name="Klaenhammer T.R."/>
            <person name="Caufield P.W."/>
            <person name="Cui Y."/>
            <person name="Zhang H."/>
            <person name="O'Toole P.W."/>
        </authorList>
    </citation>
    <scope>NUCLEOTIDE SEQUENCE [LARGE SCALE GENOMIC DNA]</scope>
    <source>
        <strain evidence="1 2">DSM 18933</strain>
    </source>
</reference>
<dbReference type="PATRIC" id="fig|1423755.3.peg.342"/>
<sequence>MVEATTKGKYQLGYGHGISYWKYPRMQDAEFFAGASSATVNNSKSLEVIKKHFPRAYNNYLEVVDWINENGKV</sequence>
<protein>
    <submittedName>
        <fullName evidence="1">Uncharacterized protein</fullName>
    </submittedName>
</protein>
<comment type="caution">
    <text evidence="1">The sequence shown here is derived from an EMBL/GenBank/DDBJ whole genome shotgun (WGS) entry which is preliminary data.</text>
</comment>
<dbReference type="Proteomes" id="UP000051054">
    <property type="component" value="Unassembled WGS sequence"/>
</dbReference>